<dbReference type="EMBL" id="JACGWN010000007">
    <property type="protein sequence ID" value="KAL0443690.1"/>
    <property type="molecule type" value="Genomic_DNA"/>
</dbReference>
<name>A0AAW2WQJ7_9LAMI</name>
<gene>
    <name evidence="1" type="ORF">Slati_2091700</name>
</gene>
<comment type="caution">
    <text evidence="1">The sequence shown here is derived from an EMBL/GenBank/DDBJ whole genome shotgun (WGS) entry which is preliminary data.</text>
</comment>
<evidence type="ECO:0000313" key="1">
    <source>
        <dbReference type="EMBL" id="KAL0443690.1"/>
    </source>
</evidence>
<sequence>MMECIRNTWVGLLHWERTSFGRIKGKVEDLEKRLDQLAKAPFSREAAQQRVLLHTEFEAVLTREEIMWKQRGKTMATRR</sequence>
<proteinExistence type="predicted"/>
<reference evidence="1" key="2">
    <citation type="journal article" date="2024" name="Plant">
        <title>Genomic evolution and insights into agronomic trait innovations of Sesamum species.</title>
        <authorList>
            <person name="Miao H."/>
            <person name="Wang L."/>
            <person name="Qu L."/>
            <person name="Liu H."/>
            <person name="Sun Y."/>
            <person name="Le M."/>
            <person name="Wang Q."/>
            <person name="Wei S."/>
            <person name="Zheng Y."/>
            <person name="Lin W."/>
            <person name="Duan Y."/>
            <person name="Cao H."/>
            <person name="Xiong S."/>
            <person name="Wang X."/>
            <person name="Wei L."/>
            <person name="Li C."/>
            <person name="Ma Q."/>
            <person name="Ju M."/>
            <person name="Zhao R."/>
            <person name="Li G."/>
            <person name="Mu C."/>
            <person name="Tian Q."/>
            <person name="Mei H."/>
            <person name="Zhang T."/>
            <person name="Gao T."/>
            <person name="Zhang H."/>
        </authorList>
    </citation>
    <scope>NUCLEOTIDE SEQUENCE</scope>
    <source>
        <strain evidence="1">KEN1</strain>
    </source>
</reference>
<reference evidence="1" key="1">
    <citation type="submission" date="2020-06" db="EMBL/GenBank/DDBJ databases">
        <authorList>
            <person name="Li T."/>
            <person name="Hu X."/>
            <person name="Zhang T."/>
            <person name="Song X."/>
            <person name="Zhang H."/>
            <person name="Dai N."/>
            <person name="Sheng W."/>
            <person name="Hou X."/>
            <person name="Wei L."/>
        </authorList>
    </citation>
    <scope>NUCLEOTIDE SEQUENCE</scope>
    <source>
        <strain evidence="1">KEN1</strain>
        <tissue evidence="1">Leaf</tissue>
    </source>
</reference>
<dbReference type="AlphaFoldDB" id="A0AAW2WQJ7"/>
<accession>A0AAW2WQJ7</accession>
<protein>
    <submittedName>
        <fullName evidence="1">Uncharacterized protein</fullName>
    </submittedName>
</protein>
<organism evidence="1">
    <name type="scientific">Sesamum latifolium</name>
    <dbReference type="NCBI Taxonomy" id="2727402"/>
    <lineage>
        <taxon>Eukaryota</taxon>
        <taxon>Viridiplantae</taxon>
        <taxon>Streptophyta</taxon>
        <taxon>Embryophyta</taxon>
        <taxon>Tracheophyta</taxon>
        <taxon>Spermatophyta</taxon>
        <taxon>Magnoliopsida</taxon>
        <taxon>eudicotyledons</taxon>
        <taxon>Gunneridae</taxon>
        <taxon>Pentapetalae</taxon>
        <taxon>asterids</taxon>
        <taxon>lamiids</taxon>
        <taxon>Lamiales</taxon>
        <taxon>Pedaliaceae</taxon>
        <taxon>Sesamum</taxon>
    </lineage>
</organism>